<dbReference type="FunFam" id="3.40.50.800:FF:000001">
    <property type="entry name" value="Threonine--tRNA ligase"/>
    <property type="match status" value="1"/>
</dbReference>
<dbReference type="InterPro" id="IPR045864">
    <property type="entry name" value="aa-tRNA-synth_II/BPL/LPL"/>
</dbReference>
<dbReference type="PANTHER" id="PTHR11451:SF44">
    <property type="entry name" value="THREONINE--TRNA LIGASE, CHLOROPLASTIC_MITOCHONDRIAL 2"/>
    <property type="match status" value="1"/>
</dbReference>
<accession>A0A518B955</accession>
<keyword evidence="5 14" id="KW-0436">Ligase</keyword>
<dbReference type="PANTHER" id="PTHR11451">
    <property type="entry name" value="THREONINE-TRNA LIGASE"/>
    <property type="match status" value="1"/>
</dbReference>
<keyword evidence="9 14" id="KW-0067">ATP-binding</keyword>
<proteinExistence type="inferred from homology"/>
<dbReference type="SMART" id="SM00863">
    <property type="entry name" value="tRNA_SAD"/>
    <property type="match status" value="1"/>
</dbReference>
<evidence type="ECO:0000256" key="8">
    <source>
        <dbReference type="ARBA" id="ARBA00022833"/>
    </source>
</evidence>
<dbReference type="InterPro" id="IPR036621">
    <property type="entry name" value="Anticodon-bd_dom_sf"/>
</dbReference>
<evidence type="ECO:0000313" key="16">
    <source>
        <dbReference type="EMBL" id="QDU63514.1"/>
    </source>
</evidence>
<comment type="subunit">
    <text evidence="14">Homodimer.</text>
</comment>
<dbReference type="OrthoDB" id="9802304at2"/>
<dbReference type="CDD" id="cd00860">
    <property type="entry name" value="ThrRS_anticodon"/>
    <property type="match status" value="1"/>
</dbReference>
<dbReference type="GO" id="GO:0005737">
    <property type="term" value="C:cytoplasm"/>
    <property type="evidence" value="ECO:0007669"/>
    <property type="project" value="UniProtKB-SubCell"/>
</dbReference>
<dbReference type="AlphaFoldDB" id="A0A518B955"/>
<dbReference type="InterPro" id="IPR012947">
    <property type="entry name" value="tRNA_SAD"/>
</dbReference>
<keyword evidence="12 14" id="KW-0030">Aminoacyl-tRNA synthetase</keyword>
<keyword evidence="6 14" id="KW-0479">Metal-binding</keyword>
<dbReference type="GO" id="GO:0004829">
    <property type="term" value="F:threonine-tRNA ligase activity"/>
    <property type="evidence" value="ECO:0007669"/>
    <property type="project" value="UniProtKB-UniRule"/>
</dbReference>
<dbReference type="Gene3D" id="3.30.54.20">
    <property type="match status" value="1"/>
</dbReference>
<evidence type="ECO:0000256" key="13">
    <source>
        <dbReference type="ARBA" id="ARBA00049515"/>
    </source>
</evidence>
<comment type="similarity">
    <text evidence="2 14">Belongs to the class-II aminoacyl-tRNA synthetase family.</text>
</comment>
<dbReference type="Gene3D" id="3.30.930.10">
    <property type="entry name" value="Bira Bifunctional Protein, Domain 2"/>
    <property type="match status" value="1"/>
</dbReference>
<dbReference type="InterPro" id="IPR002314">
    <property type="entry name" value="aa-tRNA-synt_IIb"/>
</dbReference>
<keyword evidence="17" id="KW-1185">Reference proteome</keyword>
<evidence type="ECO:0000313" key="17">
    <source>
        <dbReference type="Proteomes" id="UP000317093"/>
    </source>
</evidence>
<gene>
    <name evidence="14 16" type="primary">thrS</name>
    <name evidence="16" type="ORF">Pan216_43940</name>
</gene>
<feature type="binding site" evidence="14">
    <location>
        <position position="339"/>
    </location>
    <ligand>
        <name>Zn(2+)</name>
        <dbReference type="ChEBI" id="CHEBI:29105"/>
        <note>catalytic</note>
    </ligand>
</feature>
<dbReference type="CDD" id="cd00771">
    <property type="entry name" value="ThrRS_core"/>
    <property type="match status" value="1"/>
</dbReference>
<evidence type="ECO:0000256" key="11">
    <source>
        <dbReference type="ARBA" id="ARBA00022917"/>
    </source>
</evidence>
<dbReference type="GO" id="GO:0046872">
    <property type="term" value="F:metal ion binding"/>
    <property type="evidence" value="ECO:0007669"/>
    <property type="project" value="UniProtKB-KW"/>
</dbReference>
<dbReference type="Pfam" id="PF03129">
    <property type="entry name" value="HGTP_anticodon"/>
    <property type="match status" value="1"/>
</dbReference>
<dbReference type="GO" id="GO:0000049">
    <property type="term" value="F:tRNA binding"/>
    <property type="evidence" value="ECO:0007669"/>
    <property type="project" value="UniProtKB-KW"/>
</dbReference>
<evidence type="ECO:0000256" key="1">
    <source>
        <dbReference type="ARBA" id="ARBA00004496"/>
    </source>
</evidence>
<dbReference type="Pfam" id="PF07973">
    <property type="entry name" value="tRNA_SAD"/>
    <property type="match status" value="1"/>
</dbReference>
<evidence type="ECO:0000256" key="2">
    <source>
        <dbReference type="ARBA" id="ARBA00008226"/>
    </source>
</evidence>
<comment type="subcellular location">
    <subcellularLocation>
        <location evidence="1 14">Cytoplasm</location>
    </subcellularLocation>
</comment>
<dbReference type="InterPro" id="IPR006195">
    <property type="entry name" value="aa-tRNA-synth_II"/>
</dbReference>
<feature type="binding site" evidence="14">
    <location>
        <position position="288"/>
    </location>
    <ligand>
        <name>Zn(2+)</name>
        <dbReference type="ChEBI" id="CHEBI:29105"/>
        <note>catalytic</note>
    </ligand>
</feature>
<dbReference type="InterPro" id="IPR047246">
    <property type="entry name" value="ThrRS_anticodon"/>
</dbReference>
<dbReference type="PRINTS" id="PR01047">
    <property type="entry name" value="TRNASYNTHTHR"/>
</dbReference>
<sequence>MSPEAVREKAPKVKDDLYKIRHSLAHVLAQAVLQMRPNAKLAFGPPIDNGFYYDFDFGDEEALGEEDLPEIQKRMRAILKENQQFEKRVLPVDEALEYLTGRGEVYKVEHCQRLKEAGNAEVSFYTNGPFDDLCEGPHVEKTRDLKPNIFKIDRTSGAYWLGDSSRPSLTRIYGVAFATKEELNDYLFWRAEAEKRDHRVVGKQMGLFSFHDEARGNPFYLPHGVAVKDALLDFWKRLHRMRGYVFIETPTILDRKLWETSGHWFNYRENMYTLQIDEEDCAVKPMNCPGGMLVYNESPKSFRELPLRVGELGHVHRHEMSGALDGLRRVRAFTQDDAHIFMTPEQITDEIVGVIDLADTIYSVFGLEYELCLSTKPEEKTIGSDEMWEKATDGLRGALDRWGKPYEVDEGAGAFYGPKIDFMLRDALNRKHQCGTIQLDMALPERFDLTYIGPDNASHRAVMVHRALYGSIDRFLGILIEHFAGAFPVWLAPIQARVLPITDELNDYAQEVATKLLEAGFRVDLNTKSDKINRKIRDAAPMHIPYLLVVGKREAEEGKVAPRLRGNEQLDPLSVEDLIERMRPENDPFHGTTPRWFPPKID</sequence>
<dbReference type="SUPFAM" id="SSF52954">
    <property type="entry name" value="Class II aaRS ABD-related"/>
    <property type="match status" value="1"/>
</dbReference>
<dbReference type="SUPFAM" id="SSF55186">
    <property type="entry name" value="ThrRS/AlaRS common domain"/>
    <property type="match status" value="1"/>
</dbReference>
<feature type="binding site" evidence="14">
    <location>
        <position position="465"/>
    </location>
    <ligand>
        <name>Zn(2+)</name>
        <dbReference type="ChEBI" id="CHEBI:29105"/>
        <note>catalytic</note>
    </ligand>
</feature>
<dbReference type="InterPro" id="IPR033728">
    <property type="entry name" value="ThrRS_core"/>
</dbReference>
<protein>
    <recommendedName>
        <fullName evidence="14">Threonine--tRNA ligase</fullName>
        <ecNumber evidence="14">6.1.1.3</ecNumber>
    </recommendedName>
    <alternativeName>
        <fullName evidence="14">Threonyl-tRNA synthetase</fullName>
        <shortName evidence="14">ThrRS</shortName>
    </alternativeName>
</protein>
<keyword evidence="8 14" id="KW-0862">Zinc</keyword>
<evidence type="ECO:0000256" key="14">
    <source>
        <dbReference type="HAMAP-Rule" id="MF_00184"/>
    </source>
</evidence>
<keyword evidence="10 14" id="KW-0694">RNA-binding</keyword>
<dbReference type="EMBL" id="CP036279">
    <property type="protein sequence ID" value="QDU63514.1"/>
    <property type="molecule type" value="Genomic_DNA"/>
</dbReference>
<dbReference type="InterPro" id="IPR018163">
    <property type="entry name" value="Thr/Ala-tRNA-synth_IIc_edit"/>
</dbReference>
<dbReference type="GO" id="GO:0006435">
    <property type="term" value="P:threonyl-tRNA aminoacylation"/>
    <property type="evidence" value="ECO:0007669"/>
    <property type="project" value="UniProtKB-UniRule"/>
</dbReference>
<feature type="domain" description="Aminoacyl-transfer RNA synthetases class-II family profile" evidence="15">
    <location>
        <begin position="222"/>
        <end position="488"/>
    </location>
</feature>
<reference evidence="16 17" key="1">
    <citation type="submission" date="2019-02" db="EMBL/GenBank/DDBJ databases">
        <title>Deep-cultivation of Planctomycetes and their phenomic and genomic characterization uncovers novel biology.</title>
        <authorList>
            <person name="Wiegand S."/>
            <person name="Jogler M."/>
            <person name="Boedeker C."/>
            <person name="Pinto D."/>
            <person name="Vollmers J."/>
            <person name="Rivas-Marin E."/>
            <person name="Kohn T."/>
            <person name="Peeters S.H."/>
            <person name="Heuer A."/>
            <person name="Rast P."/>
            <person name="Oberbeckmann S."/>
            <person name="Bunk B."/>
            <person name="Jeske O."/>
            <person name="Meyerdierks A."/>
            <person name="Storesund J.E."/>
            <person name="Kallscheuer N."/>
            <person name="Luecker S."/>
            <person name="Lage O.M."/>
            <person name="Pohl T."/>
            <person name="Merkel B.J."/>
            <person name="Hornburger P."/>
            <person name="Mueller R.-W."/>
            <person name="Bruemmer F."/>
            <person name="Labrenz M."/>
            <person name="Spormann A.M."/>
            <person name="Op den Camp H."/>
            <person name="Overmann J."/>
            <person name="Amann R."/>
            <person name="Jetten M.S.M."/>
            <person name="Mascher T."/>
            <person name="Medema M.H."/>
            <person name="Devos D.P."/>
            <person name="Kaster A.-K."/>
            <person name="Ovreas L."/>
            <person name="Rohde M."/>
            <person name="Galperin M.Y."/>
            <person name="Jogler C."/>
        </authorList>
    </citation>
    <scope>NUCLEOTIDE SEQUENCE [LARGE SCALE GENOMIC DNA]</scope>
    <source>
        <strain evidence="16 17">Pan216</strain>
    </source>
</reference>
<dbReference type="HAMAP" id="MF_00184">
    <property type="entry name" value="Thr_tRNA_synth"/>
    <property type="match status" value="1"/>
</dbReference>
<evidence type="ECO:0000256" key="7">
    <source>
        <dbReference type="ARBA" id="ARBA00022741"/>
    </source>
</evidence>
<evidence type="ECO:0000256" key="12">
    <source>
        <dbReference type="ARBA" id="ARBA00023146"/>
    </source>
</evidence>
<dbReference type="FunFam" id="3.30.930.10:FF:000019">
    <property type="entry name" value="Threonine--tRNA ligase"/>
    <property type="match status" value="1"/>
</dbReference>
<dbReference type="SUPFAM" id="SSF55681">
    <property type="entry name" value="Class II aaRS and biotin synthetases"/>
    <property type="match status" value="1"/>
</dbReference>
<dbReference type="Gene3D" id="3.40.50.800">
    <property type="entry name" value="Anticodon-binding domain"/>
    <property type="match status" value="1"/>
</dbReference>
<dbReference type="RefSeq" id="WP_145261041.1">
    <property type="nucleotide sequence ID" value="NZ_CP036279.1"/>
</dbReference>
<dbReference type="EC" id="6.1.1.3" evidence="14"/>
<dbReference type="KEGG" id="knv:Pan216_43940"/>
<dbReference type="Gene3D" id="3.30.980.10">
    <property type="entry name" value="Threonyl-trna Synthetase, Chain A, domain 2"/>
    <property type="match status" value="1"/>
</dbReference>
<evidence type="ECO:0000256" key="10">
    <source>
        <dbReference type="ARBA" id="ARBA00022884"/>
    </source>
</evidence>
<evidence type="ECO:0000256" key="5">
    <source>
        <dbReference type="ARBA" id="ARBA00022598"/>
    </source>
</evidence>
<name>A0A518B955_9BACT</name>
<evidence type="ECO:0000256" key="6">
    <source>
        <dbReference type="ARBA" id="ARBA00022723"/>
    </source>
</evidence>
<keyword evidence="11 14" id="KW-0648">Protein biosynthesis</keyword>
<evidence type="ECO:0000256" key="9">
    <source>
        <dbReference type="ARBA" id="ARBA00022840"/>
    </source>
</evidence>
<keyword evidence="7 14" id="KW-0547">Nucleotide-binding</keyword>
<keyword evidence="3 14" id="KW-0963">Cytoplasm</keyword>
<dbReference type="PROSITE" id="PS50862">
    <property type="entry name" value="AA_TRNA_LIGASE_II"/>
    <property type="match status" value="1"/>
</dbReference>
<dbReference type="Proteomes" id="UP000317093">
    <property type="component" value="Chromosome"/>
</dbReference>
<dbReference type="NCBIfam" id="TIGR00418">
    <property type="entry name" value="thrS"/>
    <property type="match status" value="1"/>
</dbReference>
<comment type="catalytic activity">
    <reaction evidence="13 14">
        <text>tRNA(Thr) + L-threonine + ATP = L-threonyl-tRNA(Thr) + AMP + diphosphate + H(+)</text>
        <dbReference type="Rhea" id="RHEA:24624"/>
        <dbReference type="Rhea" id="RHEA-COMP:9670"/>
        <dbReference type="Rhea" id="RHEA-COMP:9704"/>
        <dbReference type="ChEBI" id="CHEBI:15378"/>
        <dbReference type="ChEBI" id="CHEBI:30616"/>
        <dbReference type="ChEBI" id="CHEBI:33019"/>
        <dbReference type="ChEBI" id="CHEBI:57926"/>
        <dbReference type="ChEBI" id="CHEBI:78442"/>
        <dbReference type="ChEBI" id="CHEBI:78534"/>
        <dbReference type="ChEBI" id="CHEBI:456215"/>
        <dbReference type="EC" id="6.1.1.3"/>
    </reaction>
</comment>
<dbReference type="GO" id="GO:0005524">
    <property type="term" value="F:ATP binding"/>
    <property type="evidence" value="ECO:0007669"/>
    <property type="project" value="UniProtKB-UniRule"/>
</dbReference>
<evidence type="ECO:0000259" key="15">
    <source>
        <dbReference type="PROSITE" id="PS50862"/>
    </source>
</evidence>
<dbReference type="Pfam" id="PF00587">
    <property type="entry name" value="tRNA-synt_2b"/>
    <property type="match status" value="1"/>
</dbReference>
<dbReference type="InterPro" id="IPR004154">
    <property type="entry name" value="Anticodon-bd"/>
</dbReference>
<comment type="cofactor">
    <cofactor evidence="14">
        <name>Zn(2+)</name>
        <dbReference type="ChEBI" id="CHEBI:29105"/>
    </cofactor>
    <text evidence="14">Binds 1 zinc ion per subunit.</text>
</comment>
<keyword evidence="4 14" id="KW-0820">tRNA-binding</keyword>
<evidence type="ECO:0000256" key="3">
    <source>
        <dbReference type="ARBA" id="ARBA00022490"/>
    </source>
</evidence>
<evidence type="ECO:0000256" key="4">
    <source>
        <dbReference type="ARBA" id="ARBA00022555"/>
    </source>
</evidence>
<feature type="region of interest" description="Catalytic" evidence="14">
    <location>
        <begin position="197"/>
        <end position="488"/>
    </location>
</feature>
<organism evidence="16 17">
    <name type="scientific">Kolteria novifilia</name>
    <dbReference type="NCBI Taxonomy" id="2527975"/>
    <lineage>
        <taxon>Bacteria</taxon>
        <taxon>Pseudomonadati</taxon>
        <taxon>Planctomycetota</taxon>
        <taxon>Planctomycetia</taxon>
        <taxon>Kolteriales</taxon>
        <taxon>Kolteriaceae</taxon>
        <taxon>Kolteria</taxon>
    </lineage>
</organism>
<dbReference type="InterPro" id="IPR002320">
    <property type="entry name" value="Thr-tRNA-ligase_IIa"/>
</dbReference>